<accession>A0ABW1P0U4</accession>
<proteinExistence type="predicted"/>
<keyword evidence="3" id="KW-0378">Hydrolase</keyword>
<feature type="compositionally biased region" description="Gly residues" evidence="1">
    <location>
        <begin position="551"/>
        <end position="562"/>
    </location>
</feature>
<keyword evidence="4" id="KW-1185">Reference proteome</keyword>
<dbReference type="GO" id="GO:0004386">
    <property type="term" value="F:helicase activity"/>
    <property type="evidence" value="ECO:0007669"/>
    <property type="project" value="UniProtKB-KW"/>
</dbReference>
<organism evidence="3 4">
    <name type="scientific">Saccharothrix lopnurensis</name>
    <dbReference type="NCBI Taxonomy" id="1670621"/>
    <lineage>
        <taxon>Bacteria</taxon>
        <taxon>Bacillati</taxon>
        <taxon>Actinomycetota</taxon>
        <taxon>Actinomycetes</taxon>
        <taxon>Pseudonocardiales</taxon>
        <taxon>Pseudonocardiaceae</taxon>
        <taxon>Saccharothrix</taxon>
    </lineage>
</organism>
<evidence type="ECO:0000256" key="1">
    <source>
        <dbReference type="SAM" id="MobiDB-lite"/>
    </source>
</evidence>
<protein>
    <submittedName>
        <fullName evidence="3">Helicase-associated domain-containing protein</fullName>
    </submittedName>
</protein>
<keyword evidence="3" id="KW-0547">Nucleotide-binding</keyword>
<keyword evidence="3" id="KW-0347">Helicase</keyword>
<comment type="caution">
    <text evidence="3">The sequence shown here is derived from an EMBL/GenBank/DDBJ whole genome shotgun (WGS) entry which is preliminary data.</text>
</comment>
<dbReference type="Pfam" id="PF13625">
    <property type="entry name" value="Helicase_C_3"/>
    <property type="match status" value="1"/>
</dbReference>
<dbReference type="Proteomes" id="UP001596220">
    <property type="component" value="Unassembled WGS sequence"/>
</dbReference>
<evidence type="ECO:0000259" key="2">
    <source>
        <dbReference type="Pfam" id="PF13625"/>
    </source>
</evidence>
<feature type="domain" description="Helicase XPB/Ssl2 N-terminal" evidence="2">
    <location>
        <begin position="383"/>
        <end position="498"/>
    </location>
</feature>
<gene>
    <name evidence="3" type="ORF">ACFP3R_07005</name>
</gene>
<sequence length="684" mass="71282">MGRKAALVAWLRELDVQGIRDVLSSREDAARTRPHSLRALADELTTTASLRIAVEGLDQGARDVLDAVARLGGRADVEAVAEQLRCNGKAARAELKRVLAQLRARALVWPAGGGVVGSPGLRPLLDEPARRITPAPRLPRRTAQHRGYADRAGIAPATSTVDGTTRLLAFCDLEPVACRSGLGLRELRRIAGVLRAEEARVRLWVELAVEVRLLAAEGGWLLPTTRSDAWRAAPTADRLAALVEAWPRLAGVPGRQRQAVVEPSPSDGGGRARRGVLARYAELGPDEAFEHRHEVVAELAWSRPAVWGAGVAEAVLVEAESLGLVALGALTSLGRVLLEGGAGTAAGTGGAAAAGAGGAAGTGGVAAVAGRFVPPSVSTADLRPDLTAVVEGLPDRELSAVLELVAEEAGGSGGVWRFGGAGVRRALDLGHEPDALLARLGAVAAHGVPAALADLVREVARQHGRITVVPVACCVRTADPVLLAEIAARRSLASLGLRPLGPTVLASTKPVAETLALLRAAGYAPASAGADGAPVVARVPRQRATPPPVRRGGGVVDGWGNGRRGEPLGEQDLSRLAVALVDRERPRQWYVPPCAESRRMGAVRLLRDQSLVLRDSEVLLLAEALVTRTSVEVAVANGPRTAVKHVITPVDHASGNLTATCGPRGEAREFLVSDIRSVRVVARA</sequence>
<dbReference type="EMBL" id="JBHSQO010000005">
    <property type="protein sequence ID" value="MFC6089016.1"/>
    <property type="molecule type" value="Genomic_DNA"/>
</dbReference>
<evidence type="ECO:0000313" key="4">
    <source>
        <dbReference type="Proteomes" id="UP001596220"/>
    </source>
</evidence>
<feature type="region of interest" description="Disordered" evidence="1">
    <location>
        <begin position="543"/>
        <end position="567"/>
    </location>
</feature>
<evidence type="ECO:0000313" key="3">
    <source>
        <dbReference type="EMBL" id="MFC6089016.1"/>
    </source>
</evidence>
<reference evidence="4" key="1">
    <citation type="journal article" date="2019" name="Int. J. Syst. Evol. Microbiol.">
        <title>The Global Catalogue of Microorganisms (GCM) 10K type strain sequencing project: providing services to taxonomists for standard genome sequencing and annotation.</title>
        <authorList>
            <consortium name="The Broad Institute Genomics Platform"/>
            <consortium name="The Broad Institute Genome Sequencing Center for Infectious Disease"/>
            <person name="Wu L."/>
            <person name="Ma J."/>
        </authorList>
    </citation>
    <scope>NUCLEOTIDE SEQUENCE [LARGE SCALE GENOMIC DNA]</scope>
    <source>
        <strain evidence="4">CGMCC 4.7246</strain>
    </source>
</reference>
<name>A0ABW1P0U4_9PSEU</name>
<dbReference type="RefSeq" id="WP_380633933.1">
    <property type="nucleotide sequence ID" value="NZ_JBHSQO010000005.1"/>
</dbReference>
<keyword evidence="3" id="KW-0067">ATP-binding</keyword>
<dbReference type="InterPro" id="IPR032830">
    <property type="entry name" value="XPB/Ssl2_N"/>
</dbReference>